<sequence length="169" mass="18420">MLTIELKHQHLQQTLSQIENAIGDLKPLMQSIAAELASQTEENFEHEGRPECPELSDVTTEKRAKHGHWPGQILQVSAAGLAASITTHANDSSAIVGSNKPYAAMMQFGGEQADFPHLWGDIPARQYLPVDSEGTLQPETEQAILDLAMSHLDQQARSSPSRCLQAPTS</sequence>
<dbReference type="Pfam" id="PF05069">
    <property type="entry name" value="Phage_tail_S"/>
    <property type="match status" value="1"/>
</dbReference>
<comment type="caution">
    <text evidence="1">The sequence shown here is derived from an EMBL/GenBank/DDBJ whole genome shotgun (WGS) entry which is preliminary data.</text>
</comment>
<evidence type="ECO:0000313" key="2">
    <source>
        <dbReference type="Proteomes" id="UP001207830"/>
    </source>
</evidence>
<keyword evidence="2" id="KW-1185">Reference proteome</keyword>
<dbReference type="Proteomes" id="UP001207830">
    <property type="component" value="Unassembled WGS sequence"/>
</dbReference>
<protein>
    <submittedName>
        <fullName evidence="1">Phage virion morphogenesis protein</fullName>
    </submittedName>
</protein>
<reference evidence="1 2" key="1">
    <citation type="submission" date="2022-07" db="EMBL/GenBank/DDBJ databases">
        <title>Characterization of plant growth promoting rhizobacteria (PGPR) for use as bioinoculants in agriculture.</title>
        <authorList>
            <person name="Hassen A.I."/>
            <person name="Pierneef R."/>
        </authorList>
    </citation>
    <scope>NUCLEOTIDE SEQUENCE [LARGE SCALE GENOMIC DNA]</scope>
    <source>
        <strain evidence="1 2">SARCC-3054</strain>
    </source>
</reference>
<organism evidence="1 2">
    <name type="scientific">Pseudomonas monsensis</name>
    <dbReference type="NCBI Taxonomy" id="2745509"/>
    <lineage>
        <taxon>Bacteria</taxon>
        <taxon>Pseudomonadati</taxon>
        <taxon>Pseudomonadota</taxon>
        <taxon>Gammaproteobacteria</taxon>
        <taxon>Pseudomonadales</taxon>
        <taxon>Pseudomonadaceae</taxon>
        <taxon>Pseudomonas</taxon>
    </lineage>
</organism>
<dbReference type="InterPro" id="IPR006522">
    <property type="entry name" value="Phage_virion_morphogenesis"/>
</dbReference>
<dbReference type="NCBIfam" id="TIGR01635">
    <property type="entry name" value="tail_comp_S"/>
    <property type="match status" value="1"/>
</dbReference>
<name>A0ABT3Z2F3_9PSED</name>
<dbReference type="RefSeq" id="WP_267805866.1">
    <property type="nucleotide sequence ID" value="NZ_JANIGP010000037.1"/>
</dbReference>
<evidence type="ECO:0000313" key="1">
    <source>
        <dbReference type="EMBL" id="MCY0111947.1"/>
    </source>
</evidence>
<accession>A0ABT3Z2F3</accession>
<dbReference type="EMBL" id="JANIGP010000037">
    <property type="protein sequence ID" value="MCY0111947.1"/>
    <property type="molecule type" value="Genomic_DNA"/>
</dbReference>
<gene>
    <name evidence="1" type="ORF">NQF78_26965</name>
</gene>
<proteinExistence type="predicted"/>